<comment type="similarity">
    <text evidence="2">Belongs to the EamA transporter family.</text>
</comment>
<dbReference type="GO" id="GO:0005886">
    <property type="term" value="C:plasma membrane"/>
    <property type="evidence" value="ECO:0007669"/>
    <property type="project" value="UniProtKB-SubCell"/>
</dbReference>
<proteinExistence type="inferred from homology"/>
<dbReference type="AlphaFoldDB" id="A0A5J5HPI9"/>
<feature type="transmembrane region" description="Helical" evidence="7">
    <location>
        <begin position="181"/>
        <end position="200"/>
    </location>
</feature>
<dbReference type="PANTHER" id="PTHR32322:SF18">
    <property type="entry name" value="S-ADENOSYLMETHIONINE_S-ADENOSYLHOMOCYSTEINE TRANSPORTER"/>
    <property type="match status" value="1"/>
</dbReference>
<evidence type="ECO:0000256" key="3">
    <source>
        <dbReference type="ARBA" id="ARBA00022475"/>
    </source>
</evidence>
<evidence type="ECO:0000256" key="2">
    <source>
        <dbReference type="ARBA" id="ARBA00007362"/>
    </source>
</evidence>
<evidence type="ECO:0000313" key="10">
    <source>
        <dbReference type="Proteomes" id="UP000326671"/>
    </source>
</evidence>
<comment type="caution">
    <text evidence="9">The sequence shown here is derived from an EMBL/GenBank/DDBJ whole genome shotgun (WGS) entry which is preliminary data.</text>
</comment>
<feature type="transmembrane region" description="Helical" evidence="7">
    <location>
        <begin position="155"/>
        <end position="174"/>
    </location>
</feature>
<comment type="subcellular location">
    <subcellularLocation>
        <location evidence="1">Cell membrane</location>
        <topology evidence="1">Multi-pass membrane protein</topology>
    </subcellularLocation>
</comment>
<evidence type="ECO:0000256" key="1">
    <source>
        <dbReference type="ARBA" id="ARBA00004651"/>
    </source>
</evidence>
<feature type="transmembrane region" description="Helical" evidence="7">
    <location>
        <begin position="121"/>
        <end position="140"/>
    </location>
</feature>
<dbReference type="SUPFAM" id="SSF103481">
    <property type="entry name" value="Multidrug resistance efflux transporter EmrE"/>
    <property type="match status" value="2"/>
</dbReference>
<feature type="transmembrane region" description="Helical" evidence="7">
    <location>
        <begin position="93"/>
        <end position="114"/>
    </location>
</feature>
<evidence type="ECO:0000256" key="5">
    <source>
        <dbReference type="ARBA" id="ARBA00022989"/>
    </source>
</evidence>
<feature type="transmembrane region" description="Helical" evidence="7">
    <location>
        <begin position="245"/>
        <end position="262"/>
    </location>
</feature>
<gene>
    <name evidence="9" type="ORF">F4V44_15110</name>
</gene>
<dbReference type="OrthoDB" id="9805239at2"/>
<keyword evidence="5 7" id="KW-1133">Transmembrane helix</keyword>
<evidence type="ECO:0000256" key="4">
    <source>
        <dbReference type="ARBA" id="ARBA00022692"/>
    </source>
</evidence>
<dbReference type="Proteomes" id="UP000326671">
    <property type="component" value="Unassembled WGS sequence"/>
</dbReference>
<keyword evidence="3" id="KW-1003">Cell membrane</keyword>
<dbReference type="InterPro" id="IPR000620">
    <property type="entry name" value="EamA_dom"/>
</dbReference>
<sequence length="305" mass="34019">MRYLYSSLLLLTSLLWSGDFVVGKFLVGHASSMTLTNLRWMIAVVCLLPIVWIQEKRILPTKRSIIPLVLMGLTGVVLYNVFMFLALERTDAMNVGLLSTLNPVSIAIFSFLLVGEKIRPLQMAAMVLSFFGVVIVLSRGEVQRLLTLDFNVGDFWMLAAVALWGLYSVFGKWAMRETSPLMSTLYSAIFGILILLPFNLSSFTVTNVNPSFIWSVLYMGVLSTVVSMVFWNIGVQKLGGTTAGMFLNFNPIFTAILSFLVLGEQMTWTQFFGSVVVITGCYLFGRFKVTPVSKDNVQIKHVQNA</sequence>
<name>A0A5J5HPI9_9BACI</name>
<dbReference type="InterPro" id="IPR050638">
    <property type="entry name" value="AA-Vitamin_Transporters"/>
</dbReference>
<dbReference type="Pfam" id="PF00892">
    <property type="entry name" value="EamA"/>
    <property type="match status" value="2"/>
</dbReference>
<accession>A0A5J5HPI9</accession>
<reference evidence="9 10" key="1">
    <citation type="submission" date="2019-09" db="EMBL/GenBank/DDBJ databases">
        <title>Whole genome sequences of isolates from the Mars Exploration Rovers.</title>
        <authorList>
            <person name="Seuylemezian A."/>
            <person name="Vaishampayan P."/>
        </authorList>
    </citation>
    <scope>NUCLEOTIDE SEQUENCE [LARGE SCALE GENOMIC DNA]</scope>
    <source>
        <strain evidence="9 10">MER_TA_151</strain>
    </source>
</reference>
<dbReference type="PANTHER" id="PTHR32322">
    <property type="entry name" value="INNER MEMBRANE TRANSPORTER"/>
    <property type="match status" value="1"/>
</dbReference>
<feature type="transmembrane region" description="Helical" evidence="7">
    <location>
        <begin position="212"/>
        <end position="233"/>
    </location>
</feature>
<evidence type="ECO:0000259" key="8">
    <source>
        <dbReference type="Pfam" id="PF00892"/>
    </source>
</evidence>
<keyword evidence="10" id="KW-1185">Reference proteome</keyword>
<protein>
    <submittedName>
        <fullName evidence="9">EamA family transporter</fullName>
    </submittedName>
</protein>
<evidence type="ECO:0000256" key="7">
    <source>
        <dbReference type="SAM" id="Phobius"/>
    </source>
</evidence>
<feature type="transmembrane region" description="Helical" evidence="7">
    <location>
        <begin position="268"/>
        <end position="285"/>
    </location>
</feature>
<feature type="transmembrane region" description="Helical" evidence="7">
    <location>
        <begin position="33"/>
        <end position="53"/>
    </location>
</feature>
<evidence type="ECO:0000313" key="9">
    <source>
        <dbReference type="EMBL" id="KAA9022600.1"/>
    </source>
</evidence>
<feature type="domain" description="EamA" evidence="8">
    <location>
        <begin position="152"/>
        <end position="284"/>
    </location>
</feature>
<dbReference type="InterPro" id="IPR037185">
    <property type="entry name" value="EmrE-like"/>
</dbReference>
<keyword evidence="4 7" id="KW-0812">Transmembrane</keyword>
<feature type="transmembrane region" description="Helical" evidence="7">
    <location>
        <begin position="65"/>
        <end position="87"/>
    </location>
</feature>
<dbReference type="RefSeq" id="WP_150440853.1">
    <property type="nucleotide sequence ID" value="NZ_VYKL01000022.1"/>
</dbReference>
<feature type="domain" description="EamA" evidence="8">
    <location>
        <begin position="8"/>
        <end position="137"/>
    </location>
</feature>
<evidence type="ECO:0000256" key="6">
    <source>
        <dbReference type="ARBA" id="ARBA00023136"/>
    </source>
</evidence>
<keyword evidence="6 7" id="KW-0472">Membrane</keyword>
<organism evidence="9 10">
    <name type="scientific">Niallia endozanthoxylica</name>
    <dbReference type="NCBI Taxonomy" id="2036016"/>
    <lineage>
        <taxon>Bacteria</taxon>
        <taxon>Bacillati</taxon>
        <taxon>Bacillota</taxon>
        <taxon>Bacilli</taxon>
        <taxon>Bacillales</taxon>
        <taxon>Bacillaceae</taxon>
        <taxon>Niallia</taxon>
    </lineage>
</organism>
<dbReference type="EMBL" id="VYKL01000022">
    <property type="protein sequence ID" value="KAA9022600.1"/>
    <property type="molecule type" value="Genomic_DNA"/>
</dbReference>